<feature type="domain" description="C2H2-type" evidence="12">
    <location>
        <begin position="604"/>
        <end position="631"/>
    </location>
</feature>
<dbReference type="SUPFAM" id="SSF54695">
    <property type="entry name" value="POZ domain"/>
    <property type="match status" value="1"/>
</dbReference>
<feature type="domain" description="C2H2-type" evidence="12">
    <location>
        <begin position="548"/>
        <end position="576"/>
    </location>
</feature>
<evidence type="ECO:0000256" key="9">
    <source>
        <dbReference type="PROSITE-ProRule" id="PRU00042"/>
    </source>
</evidence>
<dbReference type="Pfam" id="PF00651">
    <property type="entry name" value="BTB"/>
    <property type="match status" value="1"/>
</dbReference>
<proteinExistence type="predicted"/>
<dbReference type="Gene3D" id="3.30.710.10">
    <property type="entry name" value="Potassium Channel Kv1.1, Chain A"/>
    <property type="match status" value="1"/>
</dbReference>
<dbReference type="GO" id="GO:1903037">
    <property type="term" value="P:regulation of leukocyte cell-cell adhesion"/>
    <property type="evidence" value="ECO:0007669"/>
    <property type="project" value="UniProtKB-ARBA"/>
</dbReference>
<evidence type="ECO:0000256" key="5">
    <source>
        <dbReference type="ARBA" id="ARBA00022833"/>
    </source>
</evidence>
<feature type="domain" description="C2H2-type" evidence="12">
    <location>
        <begin position="688"/>
        <end position="711"/>
    </location>
</feature>
<comment type="caution">
    <text evidence="13">The sequence shown here is derived from an EMBL/GenBank/DDBJ whole genome shotgun (WGS) entry which is preliminary data.</text>
</comment>
<evidence type="ECO:0000313" key="13">
    <source>
        <dbReference type="EMBL" id="KAG9343458.1"/>
    </source>
</evidence>
<dbReference type="Proteomes" id="UP000824540">
    <property type="component" value="Unassembled WGS sequence"/>
</dbReference>
<name>A0A8T2P1D3_9TELE</name>
<keyword evidence="6" id="KW-0391">Immunity</keyword>
<dbReference type="PROSITE" id="PS50157">
    <property type="entry name" value="ZINC_FINGER_C2H2_2"/>
    <property type="match status" value="6"/>
</dbReference>
<evidence type="ECO:0000256" key="4">
    <source>
        <dbReference type="ARBA" id="ARBA00022771"/>
    </source>
</evidence>
<feature type="domain" description="BTB" evidence="11">
    <location>
        <begin position="46"/>
        <end position="113"/>
    </location>
</feature>
<evidence type="ECO:0000256" key="1">
    <source>
        <dbReference type="ARBA" id="ARBA00004123"/>
    </source>
</evidence>
<keyword evidence="14" id="KW-1185">Reference proteome</keyword>
<dbReference type="CDD" id="cd18331">
    <property type="entry name" value="BTB_POZ_ZBTB27_BCL6"/>
    <property type="match status" value="1"/>
</dbReference>
<dbReference type="OrthoDB" id="5560627at2759"/>
<dbReference type="PANTHER" id="PTHR24394:SF36">
    <property type="entry name" value="B-CELL LYMPHOMA 6 PROTEIN ISOFORM X1"/>
    <property type="match status" value="1"/>
</dbReference>
<keyword evidence="8" id="KW-0539">Nucleus</keyword>
<dbReference type="AlphaFoldDB" id="A0A8T2P1D3"/>
<dbReference type="InterPro" id="IPR013087">
    <property type="entry name" value="Znf_C2H2_type"/>
</dbReference>
<evidence type="ECO:0000259" key="11">
    <source>
        <dbReference type="PROSITE" id="PS50097"/>
    </source>
</evidence>
<dbReference type="PANTHER" id="PTHR24394">
    <property type="entry name" value="ZINC FINGER PROTEIN"/>
    <property type="match status" value="1"/>
</dbReference>
<dbReference type="Pfam" id="PF00096">
    <property type="entry name" value="zf-C2H2"/>
    <property type="match status" value="4"/>
</dbReference>
<sequence length="736" mass="81863">MQEVSRKAQPDFDKMACAADSCIQFMRHASDVLFNLNRLRSRNILTDVTILVNRQQFRAHKTVLMACSGLFYTIFTDSLKCNLSAISLDPKVDPESFAILLEFMYTSCLTLKESLIMATMNTAIYLQMDHVVDTCHRFIKSRDSSVKLSREEFLGSPMLLPQDIHTYRSHEVVESPSSRVAPFGDGRAYNPSVFSAVNTSSNSYHLYSHLPVQGYPFPLGKLADPKTSLADLPKGGAVHQKHCAPPENTVLVRAEYARASAGTTSTICQMTSSSSREMTRDEVVRKESVHQSVGLGAWKHSLPCVIHEHRETGKEPAPGEEDMGHHQHFAMSGRKGTLGSPQSPLKSDCHPNSPTESSSSKNALAQAPGHSPSRTPPHSPPTQCTQDPKARNWKKYKFIVLNSANQTPKENKGSPQEVEAEAHSLLRTGSPAYLQPGDSEHMDLQTSSKINEHCEEPLVPQASRLNSIISRSAYATGAPSQAAEALEGSQRQGDGHSLYMSQAKCSSCGSHSPQHSEVCPNTPGSQFGEEMSELHSEYSDSSCENGIFFCNECDSKFAEEDSLKRHALQVHSDKPYKCDRCQASFRYKGNLASHKTVHTGEKPYRCNICGAQFNRPANLKTHTRIHSGEKPYKCETCGARFVQVAHLRAHVLIHTGEKPYPCEICGTRFRHLQTLKSHLRIHTGEKPYHCEKCNLHFRHKSQLRLHLRQKHGAITNTKVQYRMSTTDLPSDVTKAC</sequence>
<keyword evidence="3" id="KW-0677">Repeat</keyword>
<dbReference type="GO" id="GO:0003682">
    <property type="term" value="F:chromatin binding"/>
    <property type="evidence" value="ECO:0007669"/>
    <property type="project" value="UniProtKB-ARBA"/>
</dbReference>
<dbReference type="GO" id="GO:0045597">
    <property type="term" value="P:positive regulation of cell differentiation"/>
    <property type="evidence" value="ECO:0007669"/>
    <property type="project" value="UniProtKB-ARBA"/>
</dbReference>
<dbReference type="GO" id="GO:0002376">
    <property type="term" value="P:immune system process"/>
    <property type="evidence" value="ECO:0007669"/>
    <property type="project" value="UniProtKB-KW"/>
</dbReference>
<dbReference type="FunFam" id="3.30.160.60:FF:001790">
    <property type="entry name" value="BCL6A, transcription repressor a"/>
    <property type="match status" value="1"/>
</dbReference>
<keyword evidence="5" id="KW-0862">Zinc</keyword>
<feature type="domain" description="C2H2-type" evidence="12">
    <location>
        <begin position="576"/>
        <end position="603"/>
    </location>
</feature>
<dbReference type="FunFam" id="3.30.160.60:FF:000105">
    <property type="entry name" value="B-cell CLL/lymphoma 6, member B"/>
    <property type="match status" value="2"/>
</dbReference>
<dbReference type="GO" id="GO:0008270">
    <property type="term" value="F:zinc ion binding"/>
    <property type="evidence" value="ECO:0007669"/>
    <property type="project" value="UniProtKB-KW"/>
</dbReference>
<dbReference type="SMART" id="SM00355">
    <property type="entry name" value="ZnF_C2H2"/>
    <property type="match status" value="6"/>
</dbReference>
<feature type="compositionally biased region" description="Polar residues" evidence="10">
    <location>
        <begin position="339"/>
        <end position="363"/>
    </location>
</feature>
<dbReference type="FunFam" id="3.30.160.60:FF:000457">
    <property type="entry name" value="B-cell lymphoma 6 protein-like"/>
    <property type="match status" value="1"/>
</dbReference>
<evidence type="ECO:0000256" key="3">
    <source>
        <dbReference type="ARBA" id="ARBA00022737"/>
    </source>
</evidence>
<comment type="subcellular location">
    <subcellularLocation>
        <location evidence="1">Nucleus</location>
    </subcellularLocation>
</comment>
<dbReference type="GO" id="GO:0051251">
    <property type="term" value="P:positive regulation of lymphocyte activation"/>
    <property type="evidence" value="ECO:0007669"/>
    <property type="project" value="UniProtKB-ARBA"/>
</dbReference>
<dbReference type="GO" id="GO:0045580">
    <property type="term" value="P:regulation of T cell differentiation"/>
    <property type="evidence" value="ECO:0007669"/>
    <property type="project" value="UniProtKB-ARBA"/>
</dbReference>
<evidence type="ECO:0000313" key="14">
    <source>
        <dbReference type="Proteomes" id="UP000824540"/>
    </source>
</evidence>
<dbReference type="EMBL" id="JAFBMS010000023">
    <property type="protein sequence ID" value="KAG9343458.1"/>
    <property type="molecule type" value="Genomic_DNA"/>
</dbReference>
<dbReference type="Gene3D" id="3.30.160.60">
    <property type="entry name" value="Classic Zinc Finger"/>
    <property type="match status" value="6"/>
</dbReference>
<evidence type="ECO:0000256" key="8">
    <source>
        <dbReference type="ARBA" id="ARBA00023242"/>
    </source>
</evidence>
<dbReference type="SMART" id="SM00225">
    <property type="entry name" value="BTB"/>
    <property type="match status" value="1"/>
</dbReference>
<dbReference type="GO" id="GO:0006954">
    <property type="term" value="P:inflammatory response"/>
    <property type="evidence" value="ECO:0007669"/>
    <property type="project" value="UniProtKB-KW"/>
</dbReference>
<dbReference type="GO" id="GO:0005634">
    <property type="term" value="C:nucleus"/>
    <property type="evidence" value="ECO:0007669"/>
    <property type="project" value="UniProtKB-SubCell"/>
</dbReference>
<dbReference type="InterPro" id="IPR011333">
    <property type="entry name" value="SKP1/BTB/POZ_sf"/>
</dbReference>
<protein>
    <recommendedName>
        <fullName evidence="15">B-cell lymphoma 6 protein</fullName>
    </recommendedName>
</protein>
<dbReference type="InterPro" id="IPR000210">
    <property type="entry name" value="BTB/POZ_dom"/>
</dbReference>
<feature type="region of interest" description="Disordered" evidence="10">
    <location>
        <begin position="402"/>
        <end position="421"/>
    </location>
</feature>
<accession>A0A8T2P1D3</accession>
<dbReference type="PROSITE" id="PS00028">
    <property type="entry name" value="ZINC_FINGER_C2H2_1"/>
    <property type="match status" value="6"/>
</dbReference>
<feature type="domain" description="C2H2-type" evidence="12">
    <location>
        <begin position="660"/>
        <end position="687"/>
    </location>
</feature>
<keyword evidence="4 9" id="KW-0863">Zinc-finger</keyword>
<dbReference type="PROSITE" id="PS50097">
    <property type="entry name" value="BTB"/>
    <property type="match status" value="1"/>
</dbReference>
<reference evidence="13" key="1">
    <citation type="thesis" date="2021" institute="BYU ScholarsArchive" country="Provo, UT, USA">
        <title>Applications of and Algorithms for Genome Assembly and Genomic Analyses with an Emphasis on Marine Teleosts.</title>
        <authorList>
            <person name="Pickett B.D."/>
        </authorList>
    </citation>
    <scope>NUCLEOTIDE SEQUENCE</scope>
    <source>
        <strain evidence="13">HI-2016</strain>
    </source>
</reference>
<dbReference type="GO" id="GO:0001227">
    <property type="term" value="F:DNA-binding transcription repressor activity, RNA polymerase II-specific"/>
    <property type="evidence" value="ECO:0007669"/>
    <property type="project" value="UniProtKB-ARBA"/>
</dbReference>
<evidence type="ECO:0000259" key="12">
    <source>
        <dbReference type="PROSITE" id="PS50157"/>
    </source>
</evidence>
<gene>
    <name evidence="13" type="ORF">JZ751_013624</name>
</gene>
<keyword evidence="7" id="KW-0395">Inflammatory response</keyword>
<keyword evidence="2" id="KW-0479">Metal-binding</keyword>
<evidence type="ECO:0000256" key="10">
    <source>
        <dbReference type="SAM" id="MobiDB-lite"/>
    </source>
</evidence>
<evidence type="ECO:0000256" key="2">
    <source>
        <dbReference type="ARBA" id="ARBA00022723"/>
    </source>
</evidence>
<organism evidence="13 14">
    <name type="scientific">Albula glossodonta</name>
    <name type="common">roundjaw bonefish</name>
    <dbReference type="NCBI Taxonomy" id="121402"/>
    <lineage>
        <taxon>Eukaryota</taxon>
        <taxon>Metazoa</taxon>
        <taxon>Chordata</taxon>
        <taxon>Craniata</taxon>
        <taxon>Vertebrata</taxon>
        <taxon>Euteleostomi</taxon>
        <taxon>Actinopterygii</taxon>
        <taxon>Neopterygii</taxon>
        <taxon>Teleostei</taxon>
        <taxon>Albuliformes</taxon>
        <taxon>Albulidae</taxon>
        <taxon>Albula</taxon>
    </lineage>
</organism>
<dbReference type="FunFam" id="3.30.710.10:FF:000025">
    <property type="entry name" value="B-cell lymphoma 6 protein-like"/>
    <property type="match status" value="1"/>
</dbReference>
<dbReference type="InterPro" id="IPR036236">
    <property type="entry name" value="Znf_C2H2_sf"/>
</dbReference>
<dbReference type="FunFam" id="3.30.160.60:FF:000289">
    <property type="entry name" value="B-cell CLL/lymphoma 6, member B"/>
    <property type="match status" value="1"/>
</dbReference>
<dbReference type="SUPFAM" id="SSF57667">
    <property type="entry name" value="beta-beta-alpha zinc fingers"/>
    <property type="match status" value="4"/>
</dbReference>
<feature type="region of interest" description="Disordered" evidence="10">
    <location>
        <begin position="331"/>
        <end position="390"/>
    </location>
</feature>
<dbReference type="GO" id="GO:0042981">
    <property type="term" value="P:regulation of apoptotic process"/>
    <property type="evidence" value="ECO:0007669"/>
    <property type="project" value="UniProtKB-ARBA"/>
</dbReference>
<evidence type="ECO:0000256" key="7">
    <source>
        <dbReference type="ARBA" id="ARBA00023198"/>
    </source>
</evidence>
<evidence type="ECO:0008006" key="15">
    <source>
        <dbReference type="Google" id="ProtNLM"/>
    </source>
</evidence>
<dbReference type="GO" id="GO:1990837">
    <property type="term" value="F:sequence-specific double-stranded DNA binding"/>
    <property type="evidence" value="ECO:0007669"/>
    <property type="project" value="UniProtKB-ARBA"/>
</dbReference>
<feature type="domain" description="C2H2-type" evidence="12">
    <location>
        <begin position="632"/>
        <end position="659"/>
    </location>
</feature>
<evidence type="ECO:0000256" key="6">
    <source>
        <dbReference type="ARBA" id="ARBA00022859"/>
    </source>
</evidence>